<evidence type="ECO:0000256" key="7">
    <source>
        <dbReference type="ARBA" id="ARBA00023136"/>
    </source>
</evidence>
<feature type="transmembrane region" description="Helical" evidence="9">
    <location>
        <begin position="433"/>
        <end position="452"/>
    </location>
</feature>
<comment type="pathway">
    <text evidence="2">Protein modification; protein glycosylation.</text>
</comment>
<keyword evidence="6 9" id="KW-1133">Transmembrane helix</keyword>
<evidence type="ECO:0000256" key="5">
    <source>
        <dbReference type="ARBA" id="ARBA00022824"/>
    </source>
</evidence>
<evidence type="ECO:0000256" key="8">
    <source>
        <dbReference type="ARBA" id="ARBA00045912"/>
    </source>
</evidence>
<feature type="transmembrane region" description="Helical" evidence="9">
    <location>
        <begin position="174"/>
        <end position="196"/>
    </location>
</feature>
<proteinExistence type="inferred from homology"/>
<evidence type="ECO:0000256" key="2">
    <source>
        <dbReference type="ARBA" id="ARBA00004922"/>
    </source>
</evidence>
<feature type="transmembrane region" description="Helical" evidence="9">
    <location>
        <begin position="147"/>
        <end position="168"/>
    </location>
</feature>
<reference evidence="10 11" key="1">
    <citation type="submission" date="2024-02" db="EMBL/GenBank/DDBJ databases">
        <authorList>
            <person name="Chen Y."/>
            <person name="Shah S."/>
            <person name="Dougan E. K."/>
            <person name="Thang M."/>
            <person name="Chan C."/>
        </authorList>
    </citation>
    <scope>NUCLEOTIDE SEQUENCE [LARGE SCALE GENOMIC DNA]</scope>
</reference>
<feature type="transmembrane region" description="Helical" evidence="9">
    <location>
        <begin position="36"/>
        <end position="56"/>
    </location>
</feature>
<dbReference type="EMBL" id="CAXAMM010008269">
    <property type="protein sequence ID" value="CAK9016909.1"/>
    <property type="molecule type" value="Genomic_DNA"/>
</dbReference>
<evidence type="ECO:0000256" key="9">
    <source>
        <dbReference type="RuleBase" id="RU365067"/>
    </source>
</evidence>
<accession>A0ABP0JRG0</accession>
<comment type="caution">
    <text evidence="10">The sequence shown here is derived from an EMBL/GenBank/DDBJ whole genome shotgun (WGS) entry which is preliminary data.</text>
</comment>
<feature type="transmembrane region" description="Helical" evidence="9">
    <location>
        <begin position="396"/>
        <end position="421"/>
    </location>
</feature>
<evidence type="ECO:0000313" key="11">
    <source>
        <dbReference type="Proteomes" id="UP001642464"/>
    </source>
</evidence>
<evidence type="ECO:0000256" key="4">
    <source>
        <dbReference type="ARBA" id="ARBA00022692"/>
    </source>
</evidence>
<comment type="similarity">
    <text evidence="3 9">Belongs to the RFT1 family.</text>
</comment>
<comment type="function">
    <text evidence="8 9">Intramembrane glycolipid transporter that operates in the biosynthetic pathway of dolichol-linked oligosaccharides, the glycan precursors employed in protein asparagine (N)-glycosylation. The sequential addition of sugars to dolichol pyrophosphate produces dolichol-linked oligosaccharides containing fourteen sugars, including two GlcNAcs, nine mannoses and three glucoses. Once assembled, the oligosaccharide is transferred from the lipid to nascent proteins by oligosaccharyltransferases. The assembly of dolichol-linked oligosaccharides begins on the cytosolic side of the endoplasmic reticulum membrane and finishes in its lumen. RFT1 could mediate the translocation of the cytosolically oriented intermediate DolPP-GlcNAc2Man5, produced by ALG11, into the ER lumen where dolichol-linked oligosaccharides assembly continues. However, the intramembrane lipid transporter activity could not be confirmed in vitro.</text>
</comment>
<evidence type="ECO:0000256" key="1">
    <source>
        <dbReference type="ARBA" id="ARBA00004477"/>
    </source>
</evidence>
<protein>
    <recommendedName>
        <fullName evidence="9">Protein RFT1 homolog</fullName>
    </recommendedName>
</protein>
<feature type="transmembrane region" description="Helical" evidence="9">
    <location>
        <begin position="83"/>
        <end position="103"/>
    </location>
</feature>
<keyword evidence="11" id="KW-1185">Reference proteome</keyword>
<keyword evidence="7 9" id="KW-0472">Membrane</keyword>
<dbReference type="Proteomes" id="UP001642464">
    <property type="component" value="Unassembled WGS sequence"/>
</dbReference>
<keyword evidence="4 9" id="KW-0812">Transmembrane</keyword>
<sequence length="496" mass="53820">MADLFAGIGAVVSTQVLSRALTFILNVLVARLASPSAYGVGYVSLQLLSNLVLFVPKEGFRKVALRSPSTKADLDGLQSSVNLGWMGSASGAVAAGPLVVYWIRSSPDSGSRYEGAVLLVAIASVLEGFAEPFVVLTLAAQDFRRRAAAEAGAILVRTLCMLLFTLALDDVPLAFASSQMVYALVWFWWIAWPFVWQESQWKPVTASSGLLSKHHRTLLVEFAAMVFIKLALTEGEKMLLLVLFNEQQWGVFGLVSNLGSIILRLLFAPVEEIAYSVFSAPSVEEKQQQRTARLTLLRALLLLQGGVGWLGLCFGPIFSHAAVRLVYGREWAASEAPTVLAAYCAFLFSASLNGILEAFMYSQCSPAWVRKCNFWQVGISAVLIMVSWAGQSSGPIALVVANSLAMLLRATLGLIFAYDCLQPSWNELRLRPVGQLFGLLALGSRMIAWLVLPLKEPWQTVVAVMSTAIAIASAGFVCKEELFATVLAVKKSKEKV</sequence>
<evidence type="ECO:0000256" key="6">
    <source>
        <dbReference type="ARBA" id="ARBA00022989"/>
    </source>
</evidence>
<gene>
    <name evidence="10" type="ORF">SCF082_LOCUS13401</name>
</gene>
<dbReference type="Pfam" id="PF04506">
    <property type="entry name" value="Rft-1"/>
    <property type="match status" value="1"/>
</dbReference>
<dbReference type="PANTHER" id="PTHR13117">
    <property type="entry name" value="ENDOPLASMIC RETICULUM MULTISPAN TRANSMEMBRANE PROTEIN-RELATED"/>
    <property type="match status" value="1"/>
</dbReference>
<feature type="transmembrane region" description="Helical" evidence="9">
    <location>
        <begin position="296"/>
        <end position="318"/>
    </location>
</feature>
<dbReference type="InterPro" id="IPR007594">
    <property type="entry name" value="RFT1"/>
</dbReference>
<feature type="transmembrane region" description="Helical" evidence="9">
    <location>
        <begin position="458"/>
        <end position="478"/>
    </location>
</feature>
<organism evidence="10 11">
    <name type="scientific">Durusdinium trenchii</name>
    <dbReference type="NCBI Taxonomy" id="1381693"/>
    <lineage>
        <taxon>Eukaryota</taxon>
        <taxon>Sar</taxon>
        <taxon>Alveolata</taxon>
        <taxon>Dinophyceae</taxon>
        <taxon>Suessiales</taxon>
        <taxon>Symbiodiniaceae</taxon>
        <taxon>Durusdinium</taxon>
    </lineage>
</organism>
<feature type="transmembrane region" description="Helical" evidence="9">
    <location>
        <begin position="338"/>
        <end position="360"/>
    </location>
</feature>
<keyword evidence="5" id="KW-0256">Endoplasmic reticulum</keyword>
<evidence type="ECO:0000313" key="10">
    <source>
        <dbReference type="EMBL" id="CAK9016909.1"/>
    </source>
</evidence>
<name>A0ABP0JRG0_9DINO</name>
<comment type="subcellular location">
    <subcellularLocation>
        <location evidence="1 9">Endoplasmic reticulum membrane</location>
        <topology evidence="1 9">Multi-pass membrane protein</topology>
    </subcellularLocation>
</comment>
<dbReference type="PANTHER" id="PTHR13117:SF5">
    <property type="entry name" value="PROTEIN RFT1 HOMOLOG"/>
    <property type="match status" value="1"/>
</dbReference>
<feature type="transmembrane region" description="Helical" evidence="9">
    <location>
        <begin position="372"/>
        <end position="390"/>
    </location>
</feature>
<feature type="transmembrane region" description="Helical" evidence="9">
    <location>
        <begin position="115"/>
        <end position="140"/>
    </location>
</feature>
<evidence type="ECO:0000256" key="3">
    <source>
        <dbReference type="ARBA" id="ARBA00010288"/>
    </source>
</evidence>